<comment type="caution">
    <text evidence="1">The sequence shown here is derived from an EMBL/GenBank/DDBJ whole genome shotgun (WGS) entry which is preliminary data.</text>
</comment>
<sequence length="467" mass="49524">MLKKKLHISFILLLYMGVCIPLNAQIIVTLPEANITARSNYTVTLNSGTYNGLIGLIPVIEIKANTANFANTVGGTATVPLNTAFLKIRSIGSLSVLGSATEVTLTTAYQVMYTALANLSSGAFVVDYRINSAANTWVAGIYRTPIQFYTGVLSPNRITPTTPNFDITIPAFMTPQVTLGTVNLPVNSFSIYRAANGLSVTKTISVSNTVPYILNLQTGSSLFTFNTSLPYNQLPSSAVSQVSGTLTGIGTATAINLSTTSQALTTTTGIGVPTNNNQVLNAAFSITGANLKQSFVQAGTYLVPITFTWNKLSTAYPSGTLQTSRSGNLQVTVSDLSEVVANQTNVSLAFSSANDYQQGVSKQMPAHIKISKTTPYNLYVRALTQSFSSGANQIPLNVLRIGPMVGQTGMNTVTLSTTSQQLINTANPVIDRNLNVLYSIPASETNKLLGKPAGSYSTTIIFSFVAL</sequence>
<dbReference type="Proteomes" id="UP001378956">
    <property type="component" value="Unassembled WGS sequence"/>
</dbReference>
<reference evidence="1 2" key="1">
    <citation type="submission" date="2024-03" db="EMBL/GenBank/DDBJ databases">
        <title>Sequence of Lycoming College Course Isolates.</title>
        <authorList>
            <person name="Plotts O."/>
            <person name="Newman J."/>
        </authorList>
    </citation>
    <scope>NUCLEOTIDE SEQUENCE [LARGE SCALE GENOMIC DNA]</scope>
    <source>
        <strain evidence="1 2">CJB-3</strain>
    </source>
</reference>
<evidence type="ECO:0000313" key="2">
    <source>
        <dbReference type="Proteomes" id="UP001378956"/>
    </source>
</evidence>
<name>A0ABU8NKM5_9SPHI</name>
<dbReference type="RefSeq" id="WP_288879454.1">
    <property type="nucleotide sequence ID" value="NZ_CBFGNQ010000022.1"/>
</dbReference>
<gene>
    <name evidence="1" type="ORF">WAE58_10160</name>
</gene>
<proteinExistence type="predicted"/>
<dbReference type="EMBL" id="JBBEUB010000002">
    <property type="protein sequence ID" value="MEJ2902790.1"/>
    <property type="molecule type" value="Genomic_DNA"/>
</dbReference>
<keyword evidence="2" id="KW-1185">Reference proteome</keyword>
<protein>
    <submittedName>
        <fullName evidence="1">Uncharacterized protein</fullName>
    </submittedName>
</protein>
<organism evidence="1 2">
    <name type="scientific">Pedobacter panaciterrae</name>
    <dbReference type="NCBI Taxonomy" id="363849"/>
    <lineage>
        <taxon>Bacteria</taxon>
        <taxon>Pseudomonadati</taxon>
        <taxon>Bacteroidota</taxon>
        <taxon>Sphingobacteriia</taxon>
        <taxon>Sphingobacteriales</taxon>
        <taxon>Sphingobacteriaceae</taxon>
        <taxon>Pedobacter</taxon>
    </lineage>
</organism>
<evidence type="ECO:0000313" key="1">
    <source>
        <dbReference type="EMBL" id="MEJ2902790.1"/>
    </source>
</evidence>
<accession>A0ABU8NKM5</accession>